<reference evidence="1 2" key="1">
    <citation type="submission" date="2017-09" db="EMBL/GenBank/DDBJ databases">
        <title>WGS assembly of Aquilegia coerulea Goldsmith.</title>
        <authorList>
            <person name="Hodges S."/>
            <person name="Kramer E."/>
            <person name="Nordborg M."/>
            <person name="Tomkins J."/>
            <person name="Borevitz J."/>
            <person name="Derieg N."/>
            <person name="Yan J."/>
            <person name="Mihaltcheva S."/>
            <person name="Hayes R.D."/>
            <person name="Rokhsar D."/>
        </authorList>
    </citation>
    <scope>NUCLEOTIDE SEQUENCE [LARGE SCALE GENOMIC DNA]</scope>
    <source>
        <strain evidence="2">cv. Goldsmith</strain>
    </source>
</reference>
<evidence type="ECO:0000313" key="1">
    <source>
        <dbReference type="EMBL" id="PIA57730.1"/>
    </source>
</evidence>
<sequence>MHISNLKELEEYTDIYLFELTILLKYQVQIVRQQEQNPQRSSPTFCRILPPWVFLCLNNIIIKTKVTQRF</sequence>
<dbReference type="InParanoid" id="A0A2G5EPT2"/>
<evidence type="ECO:0000313" key="2">
    <source>
        <dbReference type="Proteomes" id="UP000230069"/>
    </source>
</evidence>
<accession>A0A2G5EPT2</accession>
<gene>
    <name evidence="1" type="ORF">AQUCO_00600451v1</name>
</gene>
<proteinExistence type="predicted"/>
<dbReference type="Proteomes" id="UP000230069">
    <property type="component" value="Unassembled WGS sequence"/>
</dbReference>
<keyword evidence="2" id="KW-1185">Reference proteome</keyword>
<dbReference type="AlphaFoldDB" id="A0A2G5EPT2"/>
<dbReference type="EMBL" id="KZ305023">
    <property type="protein sequence ID" value="PIA57730.1"/>
    <property type="molecule type" value="Genomic_DNA"/>
</dbReference>
<protein>
    <submittedName>
        <fullName evidence="1">Uncharacterized protein</fullName>
    </submittedName>
</protein>
<name>A0A2G5EPT2_AQUCA</name>
<organism evidence="1 2">
    <name type="scientific">Aquilegia coerulea</name>
    <name type="common">Rocky mountain columbine</name>
    <dbReference type="NCBI Taxonomy" id="218851"/>
    <lineage>
        <taxon>Eukaryota</taxon>
        <taxon>Viridiplantae</taxon>
        <taxon>Streptophyta</taxon>
        <taxon>Embryophyta</taxon>
        <taxon>Tracheophyta</taxon>
        <taxon>Spermatophyta</taxon>
        <taxon>Magnoliopsida</taxon>
        <taxon>Ranunculales</taxon>
        <taxon>Ranunculaceae</taxon>
        <taxon>Thalictroideae</taxon>
        <taxon>Aquilegia</taxon>
    </lineage>
</organism>